<dbReference type="AlphaFoldDB" id="A0A819SZ51"/>
<dbReference type="GO" id="GO:0003676">
    <property type="term" value="F:nucleic acid binding"/>
    <property type="evidence" value="ECO:0007669"/>
    <property type="project" value="InterPro"/>
</dbReference>
<protein>
    <submittedName>
        <fullName evidence="1">Uncharacterized protein</fullName>
    </submittedName>
</protein>
<dbReference type="EMBL" id="CAJOBF010003034">
    <property type="protein sequence ID" value="CAF4070207.1"/>
    <property type="molecule type" value="Genomic_DNA"/>
</dbReference>
<reference evidence="1" key="1">
    <citation type="submission" date="2021-02" db="EMBL/GenBank/DDBJ databases">
        <authorList>
            <person name="Nowell W R."/>
        </authorList>
    </citation>
    <scope>NUCLEOTIDE SEQUENCE</scope>
</reference>
<dbReference type="Gene3D" id="3.30.420.10">
    <property type="entry name" value="Ribonuclease H-like superfamily/Ribonuclease H"/>
    <property type="match status" value="1"/>
</dbReference>
<proteinExistence type="predicted"/>
<name>A0A819SZ51_9BILA</name>
<organism evidence="1 2">
    <name type="scientific">Rotaria magnacalcarata</name>
    <dbReference type="NCBI Taxonomy" id="392030"/>
    <lineage>
        <taxon>Eukaryota</taxon>
        <taxon>Metazoa</taxon>
        <taxon>Spiralia</taxon>
        <taxon>Gnathifera</taxon>
        <taxon>Rotifera</taxon>
        <taxon>Eurotatoria</taxon>
        <taxon>Bdelloidea</taxon>
        <taxon>Philodinida</taxon>
        <taxon>Philodinidae</taxon>
        <taxon>Rotaria</taxon>
    </lineage>
</organism>
<dbReference type="Proteomes" id="UP000663842">
    <property type="component" value="Unassembled WGS sequence"/>
</dbReference>
<sequence>MRLKRLVNHKTEISLRKTAPKFNVCFKTISNHLNAMGISYYKKKRAPKYTEKQLEEVPTRARRLYRLLLNGDFELVMDDEKYFLLDSESVAANRDFYTSDKNVTPPEIKFRRSQKYEPKILVWVALLETGLSEPFFAKQQQAAASDIIKKEKLLFWPDLASSHYGHKVTQYLDENHVQYVERQSNPPNCPQSRSIETLWSILADTMYEGGWEAKTIYQLKRRIAKKLKEIDIEVFQATFSSVRKQLRKIADKGPYASCSS</sequence>
<gene>
    <name evidence="1" type="ORF">UXM345_LOCUS20390</name>
</gene>
<evidence type="ECO:0000313" key="1">
    <source>
        <dbReference type="EMBL" id="CAF4070207.1"/>
    </source>
</evidence>
<comment type="caution">
    <text evidence="1">The sequence shown here is derived from an EMBL/GenBank/DDBJ whole genome shotgun (WGS) entry which is preliminary data.</text>
</comment>
<dbReference type="InterPro" id="IPR036397">
    <property type="entry name" value="RNaseH_sf"/>
</dbReference>
<evidence type="ECO:0000313" key="2">
    <source>
        <dbReference type="Proteomes" id="UP000663842"/>
    </source>
</evidence>
<accession>A0A819SZ51</accession>